<dbReference type="PIRSF" id="PIRSF006487">
    <property type="entry name" value="GcvT"/>
    <property type="match status" value="1"/>
</dbReference>
<dbReference type="InterPro" id="IPR006222">
    <property type="entry name" value="GCVT_N"/>
</dbReference>
<dbReference type="AlphaFoldDB" id="A0A382I4P4"/>
<reference evidence="2" key="1">
    <citation type="submission" date="2018-05" db="EMBL/GenBank/DDBJ databases">
        <authorList>
            <person name="Lanie J.A."/>
            <person name="Ng W.-L."/>
            <person name="Kazmierczak K.M."/>
            <person name="Andrzejewski T.M."/>
            <person name="Davidsen T.M."/>
            <person name="Wayne K.J."/>
            <person name="Tettelin H."/>
            <person name="Glass J.I."/>
            <person name="Rusch D."/>
            <person name="Podicherti R."/>
            <person name="Tsui H.-C.T."/>
            <person name="Winkler M.E."/>
        </authorList>
    </citation>
    <scope>NUCLEOTIDE SEQUENCE</scope>
</reference>
<dbReference type="SUPFAM" id="SSF103025">
    <property type="entry name" value="Folate-binding domain"/>
    <property type="match status" value="1"/>
</dbReference>
<dbReference type="InterPro" id="IPR027266">
    <property type="entry name" value="TrmE/GcvT-like"/>
</dbReference>
<dbReference type="Gene3D" id="3.30.1360.120">
    <property type="entry name" value="Probable tRNA modification gtpase trme, domain 1"/>
    <property type="match status" value="1"/>
</dbReference>
<dbReference type="InterPro" id="IPR028896">
    <property type="entry name" value="GcvT/YgfZ/DmdA"/>
</dbReference>
<dbReference type="PANTHER" id="PTHR43757">
    <property type="entry name" value="AMINOMETHYLTRANSFERASE"/>
    <property type="match status" value="1"/>
</dbReference>
<feature type="domain" description="GCVT N-terminal" evidence="1">
    <location>
        <begin position="2"/>
        <end position="241"/>
    </location>
</feature>
<evidence type="ECO:0000259" key="1">
    <source>
        <dbReference type="Pfam" id="PF01571"/>
    </source>
</evidence>
<accession>A0A382I4P4</accession>
<evidence type="ECO:0000313" key="2">
    <source>
        <dbReference type="EMBL" id="SVB94664.1"/>
    </source>
</evidence>
<name>A0A382I4P4_9ZZZZ</name>
<proteinExistence type="predicted"/>
<sequence length="254" mass="27801">MTTYNHMYMPASFGDPDAEYEALVERVSLWDVSCERQVEVVGPDAFELVQYVSARDMAGCAVGRVRYAPVCDHDGTLLNDPMILKLAEDRFWFSIADSDLVLWVRAVGAERGLDCRVFEPDASPLGVQGPRAEDTVAVLLGEWVRDIPFFGFVEVEHDGIPFVLCRSGWSGQGGFELFLTDGSRGLDLWNAVWAAGEPFGIHPGGPTLNERIESGLFSYRADCGGEATPLEVGLGRFVSLDRADDFVGKSALLA</sequence>
<protein>
    <recommendedName>
        <fullName evidence="1">GCVT N-terminal domain-containing protein</fullName>
    </recommendedName>
</protein>
<dbReference type="EMBL" id="UINC01065226">
    <property type="protein sequence ID" value="SVB94664.1"/>
    <property type="molecule type" value="Genomic_DNA"/>
</dbReference>
<feature type="non-terminal residue" evidence="2">
    <location>
        <position position="254"/>
    </location>
</feature>
<gene>
    <name evidence="2" type="ORF">METZ01_LOCUS247518</name>
</gene>
<dbReference type="Pfam" id="PF01571">
    <property type="entry name" value="GCV_T"/>
    <property type="match status" value="1"/>
</dbReference>
<organism evidence="2">
    <name type="scientific">marine metagenome</name>
    <dbReference type="NCBI Taxonomy" id="408172"/>
    <lineage>
        <taxon>unclassified sequences</taxon>
        <taxon>metagenomes</taxon>
        <taxon>ecological metagenomes</taxon>
    </lineage>
</organism>
<dbReference type="PANTHER" id="PTHR43757:SF2">
    <property type="entry name" value="AMINOMETHYLTRANSFERASE, MITOCHONDRIAL"/>
    <property type="match status" value="1"/>
</dbReference>